<reference evidence="1 2" key="1">
    <citation type="submission" date="2019-07" db="EMBL/GenBank/DDBJ databases">
        <title>Whole genome shotgun sequence of Empedobacter brevis NBRC 14943.</title>
        <authorList>
            <person name="Hosoyama A."/>
            <person name="Uohara A."/>
            <person name="Ohji S."/>
            <person name="Ichikawa N."/>
        </authorList>
    </citation>
    <scope>NUCLEOTIDE SEQUENCE [LARGE SCALE GENOMIC DNA]</scope>
    <source>
        <strain evidence="1 2">NBRC 14943</strain>
    </source>
</reference>
<name>A0A511NK30_9FLAO</name>
<dbReference type="Proteomes" id="UP000321245">
    <property type="component" value="Unassembled WGS sequence"/>
</dbReference>
<dbReference type="AlphaFoldDB" id="A0A511NK30"/>
<gene>
    <name evidence="1" type="ORF">EB1_29550</name>
</gene>
<proteinExistence type="predicted"/>
<dbReference type="EMBL" id="BJXC01000025">
    <property type="protein sequence ID" value="GEM53165.1"/>
    <property type="molecule type" value="Genomic_DNA"/>
</dbReference>
<comment type="caution">
    <text evidence="1">The sequence shown here is derived from an EMBL/GenBank/DDBJ whole genome shotgun (WGS) entry which is preliminary data.</text>
</comment>
<evidence type="ECO:0000313" key="1">
    <source>
        <dbReference type="EMBL" id="GEM53165.1"/>
    </source>
</evidence>
<evidence type="ECO:0008006" key="3">
    <source>
        <dbReference type="Google" id="ProtNLM"/>
    </source>
</evidence>
<accession>A0A511NK30</accession>
<organism evidence="1 2">
    <name type="scientific">Empedobacter brevis NBRC 14943 = ATCC 43319</name>
    <dbReference type="NCBI Taxonomy" id="1218108"/>
    <lineage>
        <taxon>Bacteria</taxon>
        <taxon>Pseudomonadati</taxon>
        <taxon>Bacteroidota</taxon>
        <taxon>Flavobacteriia</taxon>
        <taxon>Flavobacteriales</taxon>
        <taxon>Weeksellaceae</taxon>
        <taxon>Empedobacter</taxon>
    </lineage>
</organism>
<keyword evidence="2" id="KW-1185">Reference proteome</keyword>
<sequence>MISGFFSKLKMMTRINYKTLYTDILNDLYPEKLSLCQRILNKKSLSILDILELNKLIFGEQHQQNKVFNQKFRSYSKQDILLILDYQKQNKLNNMQLANHFKLSRNSVTKWKKIFV</sequence>
<protein>
    <recommendedName>
        <fullName evidence="3">Transposase</fullName>
    </recommendedName>
</protein>
<evidence type="ECO:0000313" key="2">
    <source>
        <dbReference type="Proteomes" id="UP000321245"/>
    </source>
</evidence>